<comment type="caution">
    <text evidence="3">The sequence shown here is derived from an EMBL/GenBank/DDBJ whole genome shotgun (WGS) entry which is preliminary data.</text>
</comment>
<evidence type="ECO:0000259" key="2">
    <source>
        <dbReference type="Pfam" id="PF20499"/>
    </source>
</evidence>
<reference evidence="3 4" key="1">
    <citation type="submission" date="2022-05" db="EMBL/GenBank/DDBJ databases">
        <authorList>
            <consortium name="Genoscope - CEA"/>
            <person name="William W."/>
        </authorList>
    </citation>
    <scope>NUCLEOTIDE SEQUENCE [LARGE SCALE GENOMIC DNA]</scope>
</reference>
<evidence type="ECO:0000313" key="3">
    <source>
        <dbReference type="EMBL" id="CAH3172188.1"/>
    </source>
</evidence>
<organism evidence="3 4">
    <name type="scientific">Porites evermanni</name>
    <dbReference type="NCBI Taxonomy" id="104178"/>
    <lineage>
        <taxon>Eukaryota</taxon>
        <taxon>Metazoa</taxon>
        <taxon>Cnidaria</taxon>
        <taxon>Anthozoa</taxon>
        <taxon>Hexacorallia</taxon>
        <taxon>Scleractinia</taxon>
        <taxon>Fungiina</taxon>
        <taxon>Poritidae</taxon>
        <taxon>Porites</taxon>
    </lineage>
</organism>
<dbReference type="Pfam" id="PF20499">
    <property type="entry name" value="DUF6729"/>
    <property type="match status" value="2"/>
</dbReference>
<dbReference type="PANTHER" id="PTHR24401">
    <property type="entry name" value="SI:CH211-243P7.3-RELATED"/>
    <property type="match status" value="1"/>
</dbReference>
<evidence type="ECO:0000313" key="4">
    <source>
        <dbReference type="Proteomes" id="UP001159427"/>
    </source>
</evidence>
<dbReference type="PANTHER" id="PTHR24401:SF29">
    <property type="entry name" value="SI:CH211-243P7.3-RELATED"/>
    <property type="match status" value="1"/>
</dbReference>
<keyword evidence="4" id="KW-1185">Reference proteome</keyword>
<gene>
    <name evidence="3" type="ORF">PEVE_00008277</name>
</gene>
<feature type="domain" description="DUF6729" evidence="2">
    <location>
        <begin position="444"/>
        <end position="648"/>
    </location>
</feature>
<feature type="region of interest" description="Disordered" evidence="1">
    <location>
        <begin position="216"/>
        <end position="243"/>
    </location>
</feature>
<protein>
    <recommendedName>
        <fullName evidence="2">DUF6729 domain-containing protein</fullName>
    </recommendedName>
</protein>
<proteinExistence type="predicted"/>
<feature type="domain" description="DUF6729" evidence="2">
    <location>
        <begin position="4"/>
        <end position="73"/>
    </location>
</feature>
<sequence>MVFNSSTQLQKKLTEQHKEQWLQRTAHYLTDCQTFVEASKRQLVLAPELDEPPSLPTLPKAGWLLTVYRRDVLSRLEEVKAYITSTFGSVRKIYSTKKVKYYKQIIYQAFISIAAQLAKSSVQNPSDEDIMQHITKKELSLHVSRKTCGIQVTTILISNLLEAFSGPQGNDTLGDQISIQVIAKYSIYFFTVRFPIIFTSQDRLLEFTRGREYPTVAYTGDHPVPETVTEPTGDSGEDDSVGPRNIPGYDRVTALANFLVNLRDCNGALSNQEASQLVALWKNVSEYDRKPITFNPKQEEDVLKQGFNLPSPVASTNTTLPQPRERPESLNTCVNEEKHTFNTAGQASLRKVTKPSVLPKLPQLPSANVMVLSPSGPVTATPVAIAVPAVPIPASTQSYRKRKVSALKKYRPRTGASQCSKCQKDRTSATGHHQYFDYPSPEGWKKSLPKEDHIWVSKAIFKQSSIKDKAELDMSTKDLKMWWFPPAPVHICNQPPGSPDTYFLEPFFLWAPQRIWGLDLHCTEECKANQAKQNVKLSLTQSGFYKTVRRVLDIDRWYFMGTDYLEYKFCKKKFAAWSSVVLGQLCLGHQSCFPALLTYRYSCDLRVVGLLRQRTLGNSSTKVCNQVGEQHNEFYMKRLLRFLQAREPISCQSCNWLIHYYCSQQRIATNHTGA</sequence>
<feature type="region of interest" description="Disordered" evidence="1">
    <location>
        <begin position="308"/>
        <end position="327"/>
    </location>
</feature>
<name>A0ABN8QYR0_9CNID</name>
<dbReference type="InterPro" id="IPR046616">
    <property type="entry name" value="DUF6729"/>
</dbReference>
<dbReference type="Proteomes" id="UP001159427">
    <property type="component" value="Unassembled WGS sequence"/>
</dbReference>
<dbReference type="EMBL" id="CALNXI010001563">
    <property type="protein sequence ID" value="CAH3172188.1"/>
    <property type="molecule type" value="Genomic_DNA"/>
</dbReference>
<accession>A0ABN8QYR0</accession>
<evidence type="ECO:0000256" key="1">
    <source>
        <dbReference type="SAM" id="MobiDB-lite"/>
    </source>
</evidence>